<keyword evidence="1" id="KW-0805">Transcription regulation</keyword>
<dbReference type="PANTHER" id="PTHR30055">
    <property type="entry name" value="HTH-TYPE TRANSCRIPTIONAL REGULATOR RUTR"/>
    <property type="match status" value="1"/>
</dbReference>
<dbReference type="PANTHER" id="PTHR30055:SF234">
    <property type="entry name" value="HTH-TYPE TRANSCRIPTIONAL REGULATOR BETI"/>
    <property type="match status" value="1"/>
</dbReference>
<dbReference type="SUPFAM" id="SSF46689">
    <property type="entry name" value="Homeodomain-like"/>
    <property type="match status" value="1"/>
</dbReference>
<dbReference type="Pfam" id="PF00440">
    <property type="entry name" value="TetR_N"/>
    <property type="match status" value="1"/>
</dbReference>
<keyword evidence="3" id="KW-0804">Transcription</keyword>
<accession>A0A168EA51</accession>
<evidence type="ECO:0000256" key="2">
    <source>
        <dbReference type="ARBA" id="ARBA00023125"/>
    </source>
</evidence>
<dbReference type="PRINTS" id="PR00455">
    <property type="entry name" value="HTHTETR"/>
</dbReference>
<protein>
    <submittedName>
        <fullName evidence="6">HTH-type transcriptional regulator RutR</fullName>
    </submittedName>
</protein>
<feature type="DNA-binding region" description="H-T-H motif" evidence="4">
    <location>
        <begin position="28"/>
        <end position="47"/>
    </location>
</feature>
<reference evidence="6 7" key="1">
    <citation type="submission" date="2016-01" db="EMBL/GenBank/DDBJ databases">
        <title>Complete genome sequence of a soil Actinobacterium, Isoptericola dokdonensis DS-3.</title>
        <authorList>
            <person name="Kwon S.-K."/>
            <person name="Kim J.F."/>
        </authorList>
    </citation>
    <scope>NUCLEOTIDE SEQUENCE [LARGE SCALE GENOMIC DNA]</scope>
    <source>
        <strain evidence="6 7">DS-3</strain>
    </source>
</reference>
<dbReference type="EMBL" id="CP014209">
    <property type="protein sequence ID" value="ANC29786.1"/>
    <property type="molecule type" value="Genomic_DNA"/>
</dbReference>
<evidence type="ECO:0000256" key="3">
    <source>
        <dbReference type="ARBA" id="ARBA00023163"/>
    </source>
</evidence>
<dbReference type="RefSeq" id="WP_068200489.1">
    <property type="nucleotide sequence ID" value="NZ_CP014209.1"/>
</dbReference>
<evidence type="ECO:0000256" key="4">
    <source>
        <dbReference type="PROSITE-ProRule" id="PRU00335"/>
    </source>
</evidence>
<dbReference type="KEGG" id="ido:I598_0195"/>
<dbReference type="Proteomes" id="UP000076794">
    <property type="component" value="Chromosome"/>
</dbReference>
<dbReference type="InterPro" id="IPR050109">
    <property type="entry name" value="HTH-type_TetR-like_transc_reg"/>
</dbReference>
<dbReference type="PROSITE" id="PS50977">
    <property type="entry name" value="HTH_TETR_2"/>
    <property type="match status" value="1"/>
</dbReference>
<dbReference type="STRING" id="1300344.I598_0195"/>
<gene>
    <name evidence="6" type="primary">rutR_1</name>
    <name evidence="6" type="ORF">I598_0195</name>
</gene>
<evidence type="ECO:0000313" key="6">
    <source>
        <dbReference type="EMBL" id="ANC29786.1"/>
    </source>
</evidence>
<keyword evidence="7" id="KW-1185">Reference proteome</keyword>
<dbReference type="InterPro" id="IPR009057">
    <property type="entry name" value="Homeodomain-like_sf"/>
</dbReference>
<keyword evidence="2 4" id="KW-0238">DNA-binding</keyword>
<evidence type="ECO:0000256" key="1">
    <source>
        <dbReference type="ARBA" id="ARBA00023015"/>
    </source>
</evidence>
<proteinExistence type="predicted"/>
<dbReference type="GO" id="GO:0003700">
    <property type="term" value="F:DNA-binding transcription factor activity"/>
    <property type="evidence" value="ECO:0007669"/>
    <property type="project" value="TreeGrafter"/>
</dbReference>
<feature type="domain" description="HTH tetR-type" evidence="5">
    <location>
        <begin position="5"/>
        <end position="65"/>
    </location>
</feature>
<dbReference type="AlphaFoldDB" id="A0A168EA51"/>
<dbReference type="GO" id="GO:0000976">
    <property type="term" value="F:transcription cis-regulatory region binding"/>
    <property type="evidence" value="ECO:0007669"/>
    <property type="project" value="TreeGrafter"/>
</dbReference>
<dbReference type="InterPro" id="IPR001647">
    <property type="entry name" value="HTH_TetR"/>
</dbReference>
<dbReference type="Gene3D" id="1.10.357.10">
    <property type="entry name" value="Tetracycline Repressor, domain 2"/>
    <property type="match status" value="1"/>
</dbReference>
<dbReference type="OrthoDB" id="9806334at2"/>
<organism evidence="6 7">
    <name type="scientific">Isoptericola dokdonensis DS-3</name>
    <dbReference type="NCBI Taxonomy" id="1300344"/>
    <lineage>
        <taxon>Bacteria</taxon>
        <taxon>Bacillati</taxon>
        <taxon>Actinomycetota</taxon>
        <taxon>Actinomycetes</taxon>
        <taxon>Micrococcales</taxon>
        <taxon>Promicromonosporaceae</taxon>
        <taxon>Isoptericola</taxon>
    </lineage>
</organism>
<sequence>MPPAPAARGKVLQAFADLLVASGERSATLDAVAERAGVSKGGLLYHFPSKDALVEGVVQHLRDLITADVALMRDAEEGPVAYLLRTSSDVGSAFDRTYLAVTQLAQGPYPWAREALDHAQEAWTQAVTTEVHDAAVARAIVLLSDGIYYRASIGIQAPPLDELLGLVGRFRSPATA</sequence>
<dbReference type="PATRIC" id="fig|1300344.3.peg.190"/>
<name>A0A168EA51_9MICO</name>
<evidence type="ECO:0000313" key="7">
    <source>
        <dbReference type="Proteomes" id="UP000076794"/>
    </source>
</evidence>
<evidence type="ECO:0000259" key="5">
    <source>
        <dbReference type="PROSITE" id="PS50977"/>
    </source>
</evidence>